<evidence type="ECO:0008006" key="3">
    <source>
        <dbReference type="Google" id="ProtNLM"/>
    </source>
</evidence>
<comment type="caution">
    <text evidence="1">The sequence shown here is derived from an EMBL/GenBank/DDBJ whole genome shotgun (WGS) entry which is preliminary data.</text>
</comment>
<name>A0ABR1JHR1_9AGAR</name>
<sequence length="193" mass="21390">MPDIFDVYVFGVKEKPDDFRNVLQTKVTDLKSLPTSSLANAFYGVSEKNPLEGYIIIERESASDDSDIVHFDQENNPSLQEHLKVHFESQELASKALEAPMVEFCILTLNPGFTDQSVSGHLDTITGQNTSAIIAATWGTTQRADRLMTAVGWQSKEAHAEVAKNLTPEFQNVIVELLGMATLKVCHVELSQH</sequence>
<reference evidence="1 2" key="1">
    <citation type="submission" date="2024-01" db="EMBL/GenBank/DDBJ databases">
        <title>A draft genome for the cacao thread blight pathogen Marasmiellus scandens.</title>
        <authorList>
            <person name="Baruah I.K."/>
            <person name="Leung J."/>
            <person name="Bukari Y."/>
            <person name="Amoako-Attah I."/>
            <person name="Meinhardt L.W."/>
            <person name="Bailey B.A."/>
            <person name="Cohen S.P."/>
        </authorList>
    </citation>
    <scope>NUCLEOTIDE SEQUENCE [LARGE SCALE GENOMIC DNA]</scope>
    <source>
        <strain evidence="1 2">GH-19</strain>
    </source>
</reference>
<gene>
    <name evidence="1" type="ORF">VKT23_009304</name>
</gene>
<evidence type="ECO:0000313" key="1">
    <source>
        <dbReference type="EMBL" id="KAK7460583.1"/>
    </source>
</evidence>
<proteinExistence type="predicted"/>
<dbReference type="EMBL" id="JBANRG010000015">
    <property type="protein sequence ID" value="KAK7460583.1"/>
    <property type="molecule type" value="Genomic_DNA"/>
</dbReference>
<organism evidence="1 2">
    <name type="scientific">Marasmiellus scandens</name>
    <dbReference type="NCBI Taxonomy" id="2682957"/>
    <lineage>
        <taxon>Eukaryota</taxon>
        <taxon>Fungi</taxon>
        <taxon>Dikarya</taxon>
        <taxon>Basidiomycota</taxon>
        <taxon>Agaricomycotina</taxon>
        <taxon>Agaricomycetes</taxon>
        <taxon>Agaricomycetidae</taxon>
        <taxon>Agaricales</taxon>
        <taxon>Marasmiineae</taxon>
        <taxon>Omphalotaceae</taxon>
        <taxon>Marasmiellus</taxon>
    </lineage>
</organism>
<protein>
    <recommendedName>
        <fullName evidence="3">ABM domain-containing protein</fullName>
    </recommendedName>
</protein>
<accession>A0ABR1JHR1</accession>
<evidence type="ECO:0000313" key="2">
    <source>
        <dbReference type="Proteomes" id="UP001498398"/>
    </source>
</evidence>
<keyword evidence="2" id="KW-1185">Reference proteome</keyword>
<dbReference type="Proteomes" id="UP001498398">
    <property type="component" value="Unassembled WGS sequence"/>
</dbReference>